<evidence type="ECO:0000313" key="4">
    <source>
        <dbReference type="Proteomes" id="UP001642501"/>
    </source>
</evidence>
<protein>
    <recommendedName>
        <fullName evidence="2">Formin GTPase-binding domain-containing protein</fullName>
    </recommendedName>
</protein>
<proteinExistence type="predicted"/>
<gene>
    <name evidence="3" type="ORF">SEPCBS57363_005718</name>
</gene>
<accession>A0ABP0E2N0</accession>
<evidence type="ECO:0000313" key="3">
    <source>
        <dbReference type="EMBL" id="CAK7273571.1"/>
    </source>
</evidence>
<keyword evidence="4" id="KW-1185">Reference proteome</keyword>
<sequence>MSTTNEHDALPPNNGHHQRTKSSVLRSFMMHRRDNSQGDNLAISSMISSNGGGGPLEETSHNCQKPLMVQAVKDRLSRGAQASDLTTAAFTSTAKKTKTITDPTTCIPDATKENRHSASSPPPHTPMKKHGNRPTTNLSGLLSRPKSIKNLNKMFKDAVGAEGEERVGRGRERDRGEDKKRSKSRLGFNGDRSTTSQISPAAEPKRSTAAPSTSSQQTPIYAQFCTKNEADGVCEPVKKPLPSLDDTALDRTTKRKLPPMKPRPKSFHPVAVGVGNDSPPKERSGHTTAYSGTRQTPHDGTSALSVNPPGSRHSPFELAINPNDIDTHLEALLDRRNIPEHQRYKMRDLSTSIKMELIRQDWAEEQSKRQQHSSNESHSQSSARSMSGGSDSSTTRCIPGPDQADSGSSEVSNKAKHSRARSLTLSKVTRGRSRNRGDSDSSKRPKSPWSIQKKKTDGTLGRHLWTKSTESLTNSGGLAVNPSAVSSSSFEKASNPITEFFAKGKSPQQNSPAGFVTHLRTIRDPKGLEVGKLHKLRLLLRNETVTWIEDFIGQGGMEEVVGLLHRILAIEWREEHEDALLHENLLCLKALCTTALALQYLHSIHASLLPSLIHMVFDPEKKGPSEFTTRNIVTWVLFTYIQNAPIGERPVRAHTVLSYLRDPERNDNEKPVGFVLDMRKDRPYRAWCKEVVSVTKEVCETSTQPPDAVNTSTPQLLKHTEPAFPFMLRHFPKERPPVPAAPYVGGVEWEATNYLASHLDLVNAILACTPTTAERNEVRSLMKMSGWERCMGSSLRLCKEKFYGAVHDGLRVWVAAAYEDGWDVRDVRYGPPPPPTTPISKRRSDLPSKGALIVGGSKLDEPAPKLEIPKMDFILDDKDLQIGT</sequence>
<feature type="compositionally biased region" description="Basic and acidic residues" evidence="1">
    <location>
        <begin position="163"/>
        <end position="180"/>
    </location>
</feature>
<feature type="compositionally biased region" description="Polar residues" evidence="1">
    <location>
        <begin position="286"/>
        <end position="305"/>
    </location>
</feature>
<feature type="compositionally biased region" description="Basic residues" evidence="1">
    <location>
        <begin position="253"/>
        <end position="266"/>
    </location>
</feature>
<dbReference type="Gene3D" id="1.25.10.10">
    <property type="entry name" value="Leucine-rich Repeat Variant"/>
    <property type="match status" value="1"/>
</dbReference>
<feature type="compositionally biased region" description="Low complexity" evidence="1">
    <location>
        <begin position="372"/>
        <end position="393"/>
    </location>
</feature>
<feature type="region of interest" description="Disordered" evidence="1">
    <location>
        <begin position="41"/>
        <end position="61"/>
    </location>
</feature>
<evidence type="ECO:0000259" key="2">
    <source>
        <dbReference type="SMART" id="SM01140"/>
    </source>
</evidence>
<dbReference type="InterPro" id="IPR011989">
    <property type="entry name" value="ARM-like"/>
</dbReference>
<comment type="caution">
    <text evidence="3">The sequence shown here is derived from an EMBL/GenBank/DDBJ whole genome shotgun (WGS) entry which is preliminary data.</text>
</comment>
<dbReference type="InterPro" id="IPR016024">
    <property type="entry name" value="ARM-type_fold"/>
</dbReference>
<name>A0ABP0E2N0_9PEZI</name>
<organism evidence="3 4">
    <name type="scientific">Sporothrix epigloea</name>
    <dbReference type="NCBI Taxonomy" id="1892477"/>
    <lineage>
        <taxon>Eukaryota</taxon>
        <taxon>Fungi</taxon>
        <taxon>Dikarya</taxon>
        <taxon>Ascomycota</taxon>
        <taxon>Pezizomycotina</taxon>
        <taxon>Sordariomycetes</taxon>
        <taxon>Sordariomycetidae</taxon>
        <taxon>Ophiostomatales</taxon>
        <taxon>Ophiostomataceae</taxon>
        <taxon>Sporothrix</taxon>
    </lineage>
</organism>
<dbReference type="Proteomes" id="UP001642501">
    <property type="component" value="Unassembled WGS sequence"/>
</dbReference>
<feature type="region of interest" description="Disordered" evidence="1">
    <location>
        <begin position="1"/>
        <end position="26"/>
    </location>
</feature>
<feature type="region of interest" description="Disordered" evidence="1">
    <location>
        <begin position="96"/>
        <end position="321"/>
    </location>
</feature>
<dbReference type="SMART" id="SM01140">
    <property type="entry name" value="Drf_GBD"/>
    <property type="match status" value="1"/>
</dbReference>
<dbReference type="EMBL" id="CAWUOM010000137">
    <property type="protein sequence ID" value="CAK7273571.1"/>
    <property type="molecule type" value="Genomic_DNA"/>
</dbReference>
<dbReference type="InterPro" id="IPR010473">
    <property type="entry name" value="GTPase-bd"/>
</dbReference>
<dbReference type="SUPFAM" id="SSF48371">
    <property type="entry name" value="ARM repeat"/>
    <property type="match status" value="1"/>
</dbReference>
<reference evidence="3 4" key="1">
    <citation type="submission" date="2024-01" db="EMBL/GenBank/DDBJ databases">
        <authorList>
            <person name="Allen C."/>
            <person name="Tagirdzhanova G."/>
        </authorList>
    </citation>
    <scope>NUCLEOTIDE SEQUENCE [LARGE SCALE GENOMIC DNA]</scope>
    <source>
        <strain evidence="3 4">CBS 573.63</strain>
    </source>
</reference>
<evidence type="ECO:0000256" key="1">
    <source>
        <dbReference type="SAM" id="MobiDB-lite"/>
    </source>
</evidence>
<feature type="compositionally biased region" description="Low complexity" evidence="1">
    <location>
        <begin position="207"/>
        <end position="219"/>
    </location>
</feature>
<feature type="region of interest" description="Disordered" evidence="1">
    <location>
        <begin position="363"/>
        <end position="464"/>
    </location>
</feature>
<feature type="domain" description="Formin GTPase-binding" evidence="2">
    <location>
        <begin position="317"/>
        <end position="640"/>
    </location>
</feature>